<feature type="repeat" description="ANK" evidence="3">
    <location>
        <begin position="2"/>
        <end position="34"/>
    </location>
</feature>
<proteinExistence type="predicted"/>
<dbReference type="Pfam" id="PF13637">
    <property type="entry name" value="Ank_4"/>
    <property type="match status" value="1"/>
</dbReference>
<dbReference type="InterPro" id="IPR036770">
    <property type="entry name" value="Ankyrin_rpt-contain_sf"/>
</dbReference>
<keyword evidence="5" id="KW-1185">Reference proteome</keyword>
<keyword evidence="2 3" id="KW-0040">ANK repeat</keyword>
<evidence type="ECO:0000313" key="4">
    <source>
        <dbReference type="EMBL" id="KAL2916178.1"/>
    </source>
</evidence>
<accession>A0ABR4N9I1</accession>
<evidence type="ECO:0000256" key="1">
    <source>
        <dbReference type="ARBA" id="ARBA00022737"/>
    </source>
</evidence>
<evidence type="ECO:0000313" key="5">
    <source>
        <dbReference type="Proteomes" id="UP001527925"/>
    </source>
</evidence>
<organism evidence="4 5">
    <name type="scientific">Polyrhizophydium stewartii</name>
    <dbReference type="NCBI Taxonomy" id="2732419"/>
    <lineage>
        <taxon>Eukaryota</taxon>
        <taxon>Fungi</taxon>
        <taxon>Fungi incertae sedis</taxon>
        <taxon>Chytridiomycota</taxon>
        <taxon>Chytridiomycota incertae sedis</taxon>
        <taxon>Chytridiomycetes</taxon>
        <taxon>Rhizophydiales</taxon>
        <taxon>Rhizophydiales incertae sedis</taxon>
        <taxon>Polyrhizophydium</taxon>
    </lineage>
</organism>
<dbReference type="PANTHER" id="PTHR24171">
    <property type="entry name" value="ANKYRIN REPEAT DOMAIN-CONTAINING PROTEIN 39-RELATED"/>
    <property type="match status" value="1"/>
</dbReference>
<feature type="repeat" description="ANK" evidence="3">
    <location>
        <begin position="36"/>
        <end position="68"/>
    </location>
</feature>
<dbReference type="SMART" id="SM00248">
    <property type="entry name" value="ANK"/>
    <property type="match status" value="2"/>
</dbReference>
<protein>
    <recommendedName>
        <fullName evidence="6">Ankyrin repeat protein</fullName>
    </recommendedName>
</protein>
<dbReference type="Gene3D" id="1.25.40.20">
    <property type="entry name" value="Ankyrin repeat-containing domain"/>
    <property type="match status" value="1"/>
</dbReference>
<dbReference type="InterPro" id="IPR002110">
    <property type="entry name" value="Ankyrin_rpt"/>
</dbReference>
<sequence length="250" mass="26924">MEAEEALREAAALGNLAAARTLIINGIDINARNRVNGWTPLHWACSRGNREMAELLIRHGARTDIANHKNQTPAELAKGDAASLFSQAYPDLTKLWSVPDTVPGSLRPLQPVPPMPASEVRPEAAAVAKEPAAQDSQAPVKVPDAAVTSAEHALTHVRVFLGDPDQRSVLGSIFIAPNATLADVRKQIHSELDGVPNEFGLSRFDGDLVVPIGRKQMGQSALMHLRAVARETMANGTPLPMCWLVVQPRQ</sequence>
<name>A0ABR4N9I1_9FUNG</name>
<evidence type="ECO:0008006" key="6">
    <source>
        <dbReference type="Google" id="ProtNLM"/>
    </source>
</evidence>
<dbReference type="Proteomes" id="UP001527925">
    <property type="component" value="Unassembled WGS sequence"/>
</dbReference>
<dbReference type="PROSITE" id="PS50297">
    <property type="entry name" value="ANK_REP_REGION"/>
    <property type="match status" value="1"/>
</dbReference>
<evidence type="ECO:0000256" key="2">
    <source>
        <dbReference type="ARBA" id="ARBA00023043"/>
    </source>
</evidence>
<dbReference type="SUPFAM" id="SSF48403">
    <property type="entry name" value="Ankyrin repeat"/>
    <property type="match status" value="1"/>
</dbReference>
<reference evidence="4 5" key="1">
    <citation type="submission" date="2023-09" db="EMBL/GenBank/DDBJ databases">
        <title>Pangenome analysis of Batrachochytrium dendrobatidis and related Chytrids.</title>
        <authorList>
            <person name="Yacoub M.N."/>
            <person name="Stajich J.E."/>
            <person name="James T.Y."/>
        </authorList>
    </citation>
    <scope>NUCLEOTIDE SEQUENCE [LARGE SCALE GENOMIC DNA]</scope>
    <source>
        <strain evidence="4 5">JEL0888</strain>
    </source>
</reference>
<comment type="caution">
    <text evidence="4">The sequence shown here is derived from an EMBL/GenBank/DDBJ whole genome shotgun (WGS) entry which is preliminary data.</text>
</comment>
<gene>
    <name evidence="4" type="ORF">HK105_204269</name>
</gene>
<evidence type="ECO:0000256" key="3">
    <source>
        <dbReference type="PROSITE-ProRule" id="PRU00023"/>
    </source>
</evidence>
<dbReference type="EMBL" id="JADGIZ020000018">
    <property type="protein sequence ID" value="KAL2916178.1"/>
    <property type="molecule type" value="Genomic_DNA"/>
</dbReference>
<keyword evidence="1" id="KW-0677">Repeat</keyword>
<dbReference type="PROSITE" id="PS50088">
    <property type="entry name" value="ANK_REPEAT"/>
    <property type="match status" value="2"/>
</dbReference>